<evidence type="ECO:0000256" key="1">
    <source>
        <dbReference type="SAM" id="MobiDB-lite"/>
    </source>
</evidence>
<dbReference type="InterPro" id="IPR018170">
    <property type="entry name" value="Aldo/ket_reductase_CS"/>
</dbReference>
<organism evidence="4 5">
    <name type="scientific">Rhodofomes roseus</name>
    <dbReference type="NCBI Taxonomy" id="34475"/>
    <lineage>
        <taxon>Eukaryota</taxon>
        <taxon>Fungi</taxon>
        <taxon>Dikarya</taxon>
        <taxon>Basidiomycota</taxon>
        <taxon>Agaricomycotina</taxon>
        <taxon>Agaricomycetes</taxon>
        <taxon>Polyporales</taxon>
        <taxon>Rhodofomes</taxon>
    </lineage>
</organism>
<feature type="transmembrane region" description="Helical" evidence="2">
    <location>
        <begin position="36"/>
        <end position="54"/>
    </location>
</feature>
<keyword evidence="2" id="KW-0472">Membrane</keyword>
<dbReference type="EMBL" id="JADCUA010000026">
    <property type="protein sequence ID" value="KAH9831382.1"/>
    <property type="molecule type" value="Genomic_DNA"/>
</dbReference>
<protein>
    <submittedName>
        <fullName evidence="4">NADP-dependent oxidoreductase domain-containing protein</fullName>
    </submittedName>
</protein>
<dbReference type="PROSITE" id="PS00062">
    <property type="entry name" value="ALDOKETO_REDUCTASE_2"/>
    <property type="match status" value="1"/>
</dbReference>
<evidence type="ECO:0000256" key="2">
    <source>
        <dbReference type="SAM" id="Phobius"/>
    </source>
</evidence>
<keyword evidence="5" id="KW-1185">Reference proteome</keyword>
<feature type="region of interest" description="Disordered" evidence="1">
    <location>
        <begin position="1"/>
        <end position="24"/>
    </location>
</feature>
<dbReference type="GeneID" id="71998392"/>
<proteinExistence type="predicted"/>
<feature type="domain" description="NADP-dependent oxidoreductase" evidence="3">
    <location>
        <begin position="95"/>
        <end position="315"/>
    </location>
</feature>
<dbReference type="PRINTS" id="PR00069">
    <property type="entry name" value="ALDKETRDTASE"/>
</dbReference>
<dbReference type="InterPro" id="IPR023210">
    <property type="entry name" value="NADP_OxRdtase_dom"/>
</dbReference>
<dbReference type="InterPro" id="IPR036812">
    <property type="entry name" value="NAD(P)_OxRdtase_dom_sf"/>
</dbReference>
<dbReference type="Pfam" id="PF00248">
    <property type="entry name" value="Aldo_ket_red"/>
    <property type="match status" value="1"/>
</dbReference>
<evidence type="ECO:0000313" key="5">
    <source>
        <dbReference type="Proteomes" id="UP000814176"/>
    </source>
</evidence>
<feature type="compositionally biased region" description="Basic and acidic residues" evidence="1">
    <location>
        <begin position="1"/>
        <end position="15"/>
    </location>
</feature>
<reference evidence="4 5" key="1">
    <citation type="journal article" date="2021" name="Environ. Microbiol.">
        <title>Gene family expansions and transcriptome signatures uncover fungal adaptations to wood decay.</title>
        <authorList>
            <person name="Hage H."/>
            <person name="Miyauchi S."/>
            <person name="Viragh M."/>
            <person name="Drula E."/>
            <person name="Min B."/>
            <person name="Chaduli D."/>
            <person name="Navarro D."/>
            <person name="Favel A."/>
            <person name="Norest M."/>
            <person name="Lesage-Meessen L."/>
            <person name="Balint B."/>
            <person name="Merenyi Z."/>
            <person name="de Eugenio L."/>
            <person name="Morin E."/>
            <person name="Martinez A.T."/>
            <person name="Baldrian P."/>
            <person name="Stursova M."/>
            <person name="Martinez M.J."/>
            <person name="Novotny C."/>
            <person name="Magnuson J.K."/>
            <person name="Spatafora J.W."/>
            <person name="Maurice S."/>
            <person name="Pangilinan J."/>
            <person name="Andreopoulos W."/>
            <person name="LaButti K."/>
            <person name="Hundley H."/>
            <person name="Na H."/>
            <person name="Kuo A."/>
            <person name="Barry K."/>
            <person name="Lipzen A."/>
            <person name="Henrissat B."/>
            <person name="Riley R."/>
            <person name="Ahrendt S."/>
            <person name="Nagy L.G."/>
            <person name="Grigoriev I.V."/>
            <person name="Martin F."/>
            <person name="Rosso M.N."/>
        </authorList>
    </citation>
    <scope>NUCLEOTIDE SEQUENCE [LARGE SCALE GENOMIC DNA]</scope>
    <source>
        <strain evidence="4 5">CIRM-BRFM 1785</strain>
    </source>
</reference>
<accession>A0ABQ8K3F7</accession>
<keyword evidence="2" id="KW-0812">Transmembrane</keyword>
<dbReference type="SUPFAM" id="SSF51430">
    <property type="entry name" value="NAD(P)-linked oxidoreductase"/>
    <property type="match status" value="1"/>
</dbReference>
<dbReference type="CDD" id="cd19071">
    <property type="entry name" value="AKR_AKR1-5-like"/>
    <property type="match status" value="1"/>
</dbReference>
<dbReference type="InterPro" id="IPR020471">
    <property type="entry name" value="AKR"/>
</dbReference>
<dbReference type="PANTHER" id="PTHR11732">
    <property type="entry name" value="ALDO/KETO REDUCTASE"/>
    <property type="match status" value="1"/>
</dbReference>
<name>A0ABQ8K3F7_9APHY</name>
<dbReference type="Gene3D" id="3.20.20.100">
    <property type="entry name" value="NADP-dependent oxidoreductase domain"/>
    <property type="match status" value="1"/>
</dbReference>
<sequence length="343" mass="38641">MSDSHYKPLPTHDPESSEVPQKPLSRKHRVLRNFTTLLRVFVVMVVAFAGVRMLSRAGMSLRGCHRKGFQSVRNVSSLPEYYTLLSGDKIPSVALAEVGQAIEQSGVSRKDLWLTSKLWNTFHAPEDIEPALDDSLQKLGTDYLDLYLIHWPVAFKKDTTEVDEALTADPYPTWQKLEELVEKGKVRNIGISNFNIPRVKNLTANNLKIQPAVNQVELNFWNPQPELLKWSKDNGVLLEAYSPLGSNKQVKETLSQPEVKKIAETLGITPAQAIISWHVQRGTIVLPKSVTPSRVEENFKVFPLPDDLFDKLEAAAAAHPPQRVVNPSKGWRLGYDVFDDYPN</sequence>
<gene>
    <name evidence="4" type="ORF">C8Q71DRAFT_301223</name>
</gene>
<comment type="caution">
    <text evidence="4">The sequence shown here is derived from an EMBL/GenBank/DDBJ whole genome shotgun (WGS) entry which is preliminary data.</text>
</comment>
<dbReference type="RefSeq" id="XP_047774509.1">
    <property type="nucleotide sequence ID" value="XM_047917660.1"/>
</dbReference>
<evidence type="ECO:0000259" key="3">
    <source>
        <dbReference type="Pfam" id="PF00248"/>
    </source>
</evidence>
<evidence type="ECO:0000313" key="4">
    <source>
        <dbReference type="EMBL" id="KAH9831382.1"/>
    </source>
</evidence>
<dbReference type="Proteomes" id="UP000814176">
    <property type="component" value="Unassembled WGS sequence"/>
</dbReference>
<keyword evidence="2" id="KW-1133">Transmembrane helix</keyword>